<feature type="compositionally biased region" description="Acidic residues" evidence="1">
    <location>
        <begin position="88"/>
        <end position="104"/>
    </location>
</feature>
<evidence type="ECO:0000313" key="3">
    <source>
        <dbReference type="Proteomes" id="UP000735302"/>
    </source>
</evidence>
<name>A0AAV4ALA0_9GAST</name>
<comment type="caution">
    <text evidence="2">The sequence shown here is derived from an EMBL/GenBank/DDBJ whole genome shotgun (WGS) entry which is preliminary data.</text>
</comment>
<keyword evidence="3" id="KW-1185">Reference proteome</keyword>
<reference evidence="2 3" key="1">
    <citation type="journal article" date="2021" name="Elife">
        <title>Chloroplast acquisition without the gene transfer in kleptoplastic sea slugs, Plakobranchus ocellatus.</title>
        <authorList>
            <person name="Maeda T."/>
            <person name="Takahashi S."/>
            <person name="Yoshida T."/>
            <person name="Shimamura S."/>
            <person name="Takaki Y."/>
            <person name="Nagai Y."/>
            <person name="Toyoda A."/>
            <person name="Suzuki Y."/>
            <person name="Arimoto A."/>
            <person name="Ishii H."/>
            <person name="Satoh N."/>
            <person name="Nishiyama T."/>
            <person name="Hasebe M."/>
            <person name="Maruyama T."/>
            <person name="Minagawa J."/>
            <person name="Obokata J."/>
            <person name="Shigenobu S."/>
        </authorList>
    </citation>
    <scope>NUCLEOTIDE SEQUENCE [LARGE SCALE GENOMIC DNA]</scope>
</reference>
<evidence type="ECO:0000256" key="1">
    <source>
        <dbReference type="SAM" id="MobiDB-lite"/>
    </source>
</evidence>
<dbReference type="AlphaFoldDB" id="A0AAV4ALA0"/>
<protein>
    <submittedName>
        <fullName evidence="2">Uncharacterized protein</fullName>
    </submittedName>
</protein>
<feature type="compositionally biased region" description="Acidic residues" evidence="1">
    <location>
        <begin position="112"/>
        <end position="126"/>
    </location>
</feature>
<dbReference type="EMBL" id="BLXT01003865">
    <property type="protein sequence ID" value="GFO07333.1"/>
    <property type="molecule type" value="Genomic_DNA"/>
</dbReference>
<organism evidence="2 3">
    <name type="scientific">Plakobranchus ocellatus</name>
    <dbReference type="NCBI Taxonomy" id="259542"/>
    <lineage>
        <taxon>Eukaryota</taxon>
        <taxon>Metazoa</taxon>
        <taxon>Spiralia</taxon>
        <taxon>Lophotrochozoa</taxon>
        <taxon>Mollusca</taxon>
        <taxon>Gastropoda</taxon>
        <taxon>Heterobranchia</taxon>
        <taxon>Euthyneura</taxon>
        <taxon>Panpulmonata</taxon>
        <taxon>Sacoglossa</taxon>
        <taxon>Placobranchoidea</taxon>
        <taxon>Plakobranchidae</taxon>
        <taxon>Plakobranchus</taxon>
    </lineage>
</organism>
<feature type="region of interest" description="Disordered" evidence="1">
    <location>
        <begin position="72"/>
        <end position="135"/>
    </location>
</feature>
<sequence>MWRDTRGSVDFRQRPRSDCHRIKPLIRSRTALSASLEVSNDSPDGKELVILVFGKRLQEVVGELALSAAGTGFESSIKPMRAKIPEKWEEEEEKEEEGEEEEEEDGKKKGEEEEEEEEGEEDEEEEEHKRMSKRV</sequence>
<accession>A0AAV4ALA0</accession>
<proteinExistence type="predicted"/>
<dbReference type="Proteomes" id="UP000735302">
    <property type="component" value="Unassembled WGS sequence"/>
</dbReference>
<gene>
    <name evidence="2" type="ORF">PoB_003383800</name>
</gene>
<evidence type="ECO:0000313" key="2">
    <source>
        <dbReference type="EMBL" id="GFO07333.1"/>
    </source>
</evidence>